<organism evidence="1">
    <name type="scientific">Arundo donax</name>
    <name type="common">Giant reed</name>
    <name type="synonym">Donax arundinaceus</name>
    <dbReference type="NCBI Taxonomy" id="35708"/>
    <lineage>
        <taxon>Eukaryota</taxon>
        <taxon>Viridiplantae</taxon>
        <taxon>Streptophyta</taxon>
        <taxon>Embryophyta</taxon>
        <taxon>Tracheophyta</taxon>
        <taxon>Spermatophyta</taxon>
        <taxon>Magnoliopsida</taxon>
        <taxon>Liliopsida</taxon>
        <taxon>Poales</taxon>
        <taxon>Poaceae</taxon>
        <taxon>PACMAD clade</taxon>
        <taxon>Arundinoideae</taxon>
        <taxon>Arundineae</taxon>
        <taxon>Arundo</taxon>
    </lineage>
</organism>
<proteinExistence type="predicted"/>
<reference evidence="1" key="1">
    <citation type="submission" date="2014-09" db="EMBL/GenBank/DDBJ databases">
        <authorList>
            <person name="Magalhaes I.L.F."/>
            <person name="Oliveira U."/>
            <person name="Santos F.R."/>
            <person name="Vidigal T.H.D.A."/>
            <person name="Brescovit A.D."/>
            <person name="Santos A.J."/>
        </authorList>
    </citation>
    <scope>NUCLEOTIDE SEQUENCE</scope>
    <source>
        <tissue evidence="1">Shoot tissue taken approximately 20 cm above the soil surface</tissue>
    </source>
</reference>
<name>A0A0A8Z5M8_ARUDO</name>
<evidence type="ECO:0000313" key="1">
    <source>
        <dbReference type="EMBL" id="JAD30122.1"/>
    </source>
</evidence>
<dbReference type="EMBL" id="GBRH01267773">
    <property type="protein sequence ID" value="JAD30122.1"/>
    <property type="molecule type" value="Transcribed_RNA"/>
</dbReference>
<accession>A0A0A8Z5M8</accession>
<reference evidence="1" key="2">
    <citation type="journal article" date="2015" name="Data Brief">
        <title>Shoot transcriptome of the giant reed, Arundo donax.</title>
        <authorList>
            <person name="Barrero R.A."/>
            <person name="Guerrero F.D."/>
            <person name="Moolhuijzen P."/>
            <person name="Goolsby J.A."/>
            <person name="Tidwell J."/>
            <person name="Bellgard S.E."/>
            <person name="Bellgard M.I."/>
        </authorList>
    </citation>
    <scope>NUCLEOTIDE SEQUENCE</scope>
    <source>
        <tissue evidence="1">Shoot tissue taken approximately 20 cm above the soil surface</tissue>
    </source>
</reference>
<protein>
    <submittedName>
        <fullName evidence="1">Uncharacterized protein</fullName>
    </submittedName>
</protein>
<dbReference type="AlphaFoldDB" id="A0A0A8Z5M8"/>
<sequence>MWFYLTSIRCDRGGSIFFLSGLFLF</sequence>